<name>A0A0B7MWP3_9FUNG</name>
<evidence type="ECO:0000256" key="6">
    <source>
        <dbReference type="ARBA" id="ARBA00023328"/>
    </source>
</evidence>
<keyword evidence="5" id="KW-0539">Nucleus</keyword>
<keyword evidence="6" id="KW-0137">Centromere</keyword>
<dbReference type="InterPro" id="IPR052011">
    <property type="entry name" value="CENP-NAC/CAD_complex"/>
</dbReference>
<evidence type="ECO:0000256" key="5">
    <source>
        <dbReference type="ARBA" id="ARBA00023242"/>
    </source>
</evidence>
<organism evidence="7 8">
    <name type="scientific">Parasitella parasitica</name>
    <dbReference type="NCBI Taxonomy" id="35722"/>
    <lineage>
        <taxon>Eukaryota</taxon>
        <taxon>Fungi</taxon>
        <taxon>Fungi incertae sedis</taxon>
        <taxon>Mucoromycota</taxon>
        <taxon>Mucoromycotina</taxon>
        <taxon>Mucoromycetes</taxon>
        <taxon>Mucorales</taxon>
        <taxon>Mucorineae</taxon>
        <taxon>Mucoraceae</taxon>
        <taxon>Parasitella</taxon>
    </lineage>
</organism>
<dbReference type="Proteomes" id="UP000054107">
    <property type="component" value="Unassembled WGS sequence"/>
</dbReference>
<dbReference type="PANTHER" id="PTHR46790">
    <property type="entry name" value="CENTROMERE PROTEIN N"/>
    <property type="match status" value="1"/>
</dbReference>
<gene>
    <name evidence="7" type="primary">PARPA_00591.1 scaffold 927</name>
</gene>
<dbReference type="GO" id="GO:0034080">
    <property type="term" value="P:CENP-A containing chromatin assembly"/>
    <property type="evidence" value="ECO:0007669"/>
    <property type="project" value="InterPro"/>
</dbReference>
<evidence type="ECO:0000256" key="1">
    <source>
        <dbReference type="ARBA" id="ARBA00004123"/>
    </source>
</evidence>
<evidence type="ECO:0000256" key="4">
    <source>
        <dbReference type="ARBA" id="ARBA00022454"/>
    </source>
</evidence>
<dbReference type="GO" id="GO:0007059">
    <property type="term" value="P:chromosome segregation"/>
    <property type="evidence" value="ECO:0007669"/>
    <property type="project" value="InterPro"/>
</dbReference>
<evidence type="ECO:0000256" key="2">
    <source>
        <dbReference type="ARBA" id="ARBA00004584"/>
    </source>
</evidence>
<evidence type="ECO:0000256" key="3">
    <source>
        <dbReference type="ARBA" id="ARBA00005566"/>
    </source>
</evidence>
<evidence type="ECO:0000313" key="8">
    <source>
        <dbReference type="Proteomes" id="UP000054107"/>
    </source>
</evidence>
<comment type="subcellular location">
    <subcellularLocation>
        <location evidence="2">Chromosome</location>
        <location evidence="2">Centromere</location>
    </subcellularLocation>
    <subcellularLocation>
        <location evidence="1">Nucleus</location>
    </subcellularLocation>
</comment>
<evidence type="ECO:0000313" key="7">
    <source>
        <dbReference type="EMBL" id="CEP07309.1"/>
    </source>
</evidence>
<reference evidence="7 8" key="1">
    <citation type="submission" date="2014-09" db="EMBL/GenBank/DDBJ databases">
        <authorList>
            <person name="Ellenberger Sabrina"/>
        </authorList>
    </citation>
    <scope>NUCLEOTIDE SEQUENCE [LARGE SCALE GENOMIC DNA]</scope>
    <source>
        <strain evidence="7 8">CBS 412.66</strain>
    </source>
</reference>
<proteinExistence type="inferred from homology"/>
<keyword evidence="8" id="KW-1185">Reference proteome</keyword>
<dbReference type="AlphaFoldDB" id="A0A0B7MWP3"/>
<dbReference type="Pfam" id="PF05238">
    <property type="entry name" value="CENP-N"/>
    <property type="match status" value="1"/>
</dbReference>
<dbReference type="GO" id="GO:0005654">
    <property type="term" value="C:nucleoplasm"/>
    <property type="evidence" value="ECO:0007669"/>
    <property type="project" value="TreeGrafter"/>
</dbReference>
<comment type="similarity">
    <text evidence="3">Belongs to the CENP-N/CHL4 family.</text>
</comment>
<dbReference type="STRING" id="35722.A0A0B7MWP3"/>
<sequence>MLTEKDLVLHPYDKSILKTFKDCSASTIRKLVKVWLDTPELQPANKSCRYKDYVGLTIKEIFPKLQEDWPDGLRAVQIAQIELMAVATDENPKRKWKVFRALKEGKGRLNLDNDAATLQETFDRFLAQTFECYFYTIHDKKTDLHWMRIHINSEINGVRDYSSPKTAFLAYCPHAEFVMLTGRSLPINLDNYIREAILDTFRADKLLMQVIRGRAAKHLEYVVETRKSKGVFSELRTSLNYSNPLSVRQEPMFVDDETYVEEGEQSRRIKATNQDEIDARLKSIAENFARDEMFGRTVFSREVSMPMQLKDDDGNDDRQPVVYDITLKGENISNGLRDMISHGQIKTPIPKWLAKIGTSY</sequence>
<dbReference type="InterPro" id="IPR007902">
    <property type="entry name" value="Chl4/mis15/CENP-N"/>
</dbReference>
<dbReference type="PANTHER" id="PTHR46790:SF1">
    <property type="entry name" value="CENTROMERE PROTEIN N"/>
    <property type="match status" value="1"/>
</dbReference>
<protein>
    <submittedName>
        <fullName evidence="7">Uncharacterized protein</fullName>
    </submittedName>
</protein>
<accession>A0A0B7MWP3</accession>
<keyword evidence="4" id="KW-0158">Chromosome</keyword>
<dbReference type="EMBL" id="LN719163">
    <property type="protein sequence ID" value="CEP07309.1"/>
    <property type="molecule type" value="Genomic_DNA"/>
</dbReference>
<dbReference type="OrthoDB" id="6585699at2759"/>
<dbReference type="GO" id="GO:0000775">
    <property type="term" value="C:chromosome, centromeric region"/>
    <property type="evidence" value="ECO:0007669"/>
    <property type="project" value="UniProtKB-SubCell"/>
</dbReference>